<comment type="caution">
    <text evidence="4">The sequence shown here is derived from an EMBL/GenBank/DDBJ whole genome shotgun (WGS) entry which is preliminary data.</text>
</comment>
<evidence type="ECO:0000313" key="4">
    <source>
        <dbReference type="EMBL" id="RIB09150.1"/>
    </source>
</evidence>
<dbReference type="OrthoDB" id="10261027at2759"/>
<dbReference type="AlphaFoldDB" id="A0A397UG42"/>
<name>A0A397UG42_9GLOM</name>
<dbReference type="GO" id="GO:0004672">
    <property type="term" value="F:protein kinase activity"/>
    <property type="evidence" value="ECO:0007669"/>
    <property type="project" value="InterPro"/>
</dbReference>
<dbReference type="InterPro" id="IPR001245">
    <property type="entry name" value="Ser-Thr/Tyr_kinase_cat_dom"/>
</dbReference>
<keyword evidence="4" id="KW-0418">Kinase</keyword>
<dbReference type="PIRSF" id="PIRSF000654">
    <property type="entry name" value="Integrin-linked_kinase"/>
    <property type="match status" value="1"/>
</dbReference>
<dbReference type="SMART" id="SM00220">
    <property type="entry name" value="S_TKc"/>
    <property type="match status" value="1"/>
</dbReference>
<sequence length="238" mass="27525">MFIKELKFLRSVSSHPNIIKFYGITHDPSNGRCKIILQYANNGNLRAYLKNNFSKLKWSDKFQMGIEISSGLVFLHDKNIAHRDLHSKNILVHDGKILITDFGLSKRMDETATYTTANICGMNAYIDPQCFKNSSYKLDMKSDNYSLGFILWEISSGRIPYESFETVQAIFYHVLQGKRETPLKDSPSKYVQIYEKCWDDDPSKRPKAKSVLSSLHKLNSNNVHPKPLKPKKDFYINF</sequence>
<keyword evidence="4" id="KW-0808">Transferase</keyword>
<keyword evidence="1" id="KW-0547">Nucleotide-binding</keyword>
<evidence type="ECO:0000259" key="3">
    <source>
        <dbReference type="PROSITE" id="PS50011"/>
    </source>
</evidence>
<keyword evidence="2" id="KW-0067">ATP-binding</keyword>
<dbReference type="PRINTS" id="PR00109">
    <property type="entry name" value="TYRKINASE"/>
</dbReference>
<evidence type="ECO:0000313" key="5">
    <source>
        <dbReference type="Proteomes" id="UP000266673"/>
    </source>
</evidence>
<protein>
    <submittedName>
        <fullName evidence="4">Kinase-like domain-containing protein</fullName>
    </submittedName>
</protein>
<dbReference type="PROSITE" id="PS50011">
    <property type="entry name" value="PROTEIN_KINASE_DOM"/>
    <property type="match status" value="1"/>
</dbReference>
<dbReference type="GO" id="GO:0097527">
    <property type="term" value="P:necroptotic signaling pathway"/>
    <property type="evidence" value="ECO:0007669"/>
    <property type="project" value="TreeGrafter"/>
</dbReference>
<proteinExistence type="predicted"/>
<dbReference type="InterPro" id="IPR011009">
    <property type="entry name" value="Kinase-like_dom_sf"/>
</dbReference>
<dbReference type="STRING" id="44941.A0A397UG42"/>
<dbReference type="Pfam" id="PF07714">
    <property type="entry name" value="PK_Tyr_Ser-Thr"/>
    <property type="match status" value="1"/>
</dbReference>
<accession>A0A397UG42</accession>
<evidence type="ECO:0000256" key="1">
    <source>
        <dbReference type="ARBA" id="ARBA00022741"/>
    </source>
</evidence>
<dbReference type="Gene3D" id="1.10.510.10">
    <property type="entry name" value="Transferase(Phosphotransferase) domain 1"/>
    <property type="match status" value="1"/>
</dbReference>
<gene>
    <name evidence="4" type="ORF">C2G38_290908</name>
</gene>
<dbReference type="SUPFAM" id="SSF56112">
    <property type="entry name" value="Protein kinase-like (PK-like)"/>
    <property type="match status" value="1"/>
</dbReference>
<evidence type="ECO:0000256" key="2">
    <source>
        <dbReference type="ARBA" id="ARBA00022840"/>
    </source>
</evidence>
<reference evidence="4 5" key="1">
    <citation type="submission" date="2018-06" db="EMBL/GenBank/DDBJ databases">
        <title>Comparative genomics reveals the genomic features of Rhizophagus irregularis, R. cerebriforme, R. diaphanum and Gigaspora rosea, and their symbiotic lifestyle signature.</title>
        <authorList>
            <person name="Morin E."/>
            <person name="San Clemente H."/>
            <person name="Chen E.C.H."/>
            <person name="De La Providencia I."/>
            <person name="Hainaut M."/>
            <person name="Kuo A."/>
            <person name="Kohler A."/>
            <person name="Murat C."/>
            <person name="Tang N."/>
            <person name="Roy S."/>
            <person name="Loubradou J."/>
            <person name="Henrissat B."/>
            <person name="Grigoriev I.V."/>
            <person name="Corradi N."/>
            <person name="Roux C."/>
            <person name="Martin F.M."/>
        </authorList>
    </citation>
    <scope>NUCLEOTIDE SEQUENCE [LARGE SCALE GENOMIC DNA]</scope>
    <source>
        <strain evidence="4 5">DAOM 194757</strain>
    </source>
</reference>
<dbReference type="InterPro" id="IPR051681">
    <property type="entry name" value="Ser/Thr_Kinases-Pseudokinases"/>
</dbReference>
<keyword evidence="5" id="KW-1185">Reference proteome</keyword>
<feature type="domain" description="Protein kinase" evidence="3">
    <location>
        <begin position="1"/>
        <end position="219"/>
    </location>
</feature>
<dbReference type="PANTHER" id="PTHR44329">
    <property type="entry name" value="SERINE/THREONINE-PROTEIN KINASE TNNI3K-RELATED"/>
    <property type="match status" value="1"/>
</dbReference>
<dbReference type="Proteomes" id="UP000266673">
    <property type="component" value="Unassembled WGS sequence"/>
</dbReference>
<dbReference type="GO" id="GO:0005524">
    <property type="term" value="F:ATP binding"/>
    <property type="evidence" value="ECO:0007669"/>
    <property type="project" value="UniProtKB-KW"/>
</dbReference>
<organism evidence="4 5">
    <name type="scientific">Gigaspora rosea</name>
    <dbReference type="NCBI Taxonomy" id="44941"/>
    <lineage>
        <taxon>Eukaryota</taxon>
        <taxon>Fungi</taxon>
        <taxon>Fungi incertae sedis</taxon>
        <taxon>Mucoromycota</taxon>
        <taxon>Glomeromycotina</taxon>
        <taxon>Glomeromycetes</taxon>
        <taxon>Diversisporales</taxon>
        <taxon>Gigasporaceae</taxon>
        <taxon>Gigaspora</taxon>
    </lineage>
</organism>
<dbReference type="InterPro" id="IPR000719">
    <property type="entry name" value="Prot_kinase_dom"/>
</dbReference>
<dbReference type="PANTHER" id="PTHR44329:SF298">
    <property type="entry name" value="MIXED LINEAGE KINASE DOMAIN-LIKE PROTEIN"/>
    <property type="match status" value="1"/>
</dbReference>
<dbReference type="EMBL" id="QKWP01001409">
    <property type="protein sequence ID" value="RIB09150.1"/>
    <property type="molecule type" value="Genomic_DNA"/>
</dbReference>